<feature type="domain" description="Pectinesterase inhibitor" evidence="2">
    <location>
        <begin position="50"/>
        <end position="193"/>
    </location>
</feature>
<dbReference type="InterPro" id="IPR006501">
    <property type="entry name" value="Pectinesterase_inhib_dom"/>
</dbReference>
<sequence>MKLSFTSTLIFLFCFILPTISQANNSTKSQASTSGSSTTNFRNTETHKIVTHELIDEICKDATTIVCIVTLSKYIDKPLTTTLSGVMGLAENQANMTRVKISGLYKKTKDKNMKSMYKTCEKNYANAMSQLHKANKPKVKSVFGHAWEAIREVKDSCHTSLTHHMSITSSDDLDDLAQDNRKFEDLCAIILAICPAL</sequence>
<gene>
    <name evidence="3" type="ORF">CASFOL_007145</name>
</gene>
<dbReference type="InterPro" id="IPR035513">
    <property type="entry name" value="Invertase/methylesterase_inhib"/>
</dbReference>
<protein>
    <recommendedName>
        <fullName evidence="2">Pectinesterase inhibitor domain-containing protein</fullName>
    </recommendedName>
</protein>
<proteinExistence type="predicted"/>
<evidence type="ECO:0000313" key="4">
    <source>
        <dbReference type="Proteomes" id="UP001632038"/>
    </source>
</evidence>
<dbReference type="SMART" id="SM00856">
    <property type="entry name" value="PMEI"/>
    <property type="match status" value="1"/>
</dbReference>
<comment type="caution">
    <text evidence="3">The sequence shown here is derived from an EMBL/GenBank/DDBJ whole genome shotgun (WGS) entry which is preliminary data.</text>
</comment>
<dbReference type="NCBIfam" id="TIGR01614">
    <property type="entry name" value="PME_inhib"/>
    <property type="match status" value="1"/>
</dbReference>
<feature type="signal peptide" evidence="1">
    <location>
        <begin position="1"/>
        <end position="23"/>
    </location>
</feature>
<dbReference type="Pfam" id="PF04043">
    <property type="entry name" value="PMEI"/>
    <property type="match status" value="1"/>
</dbReference>
<evidence type="ECO:0000256" key="1">
    <source>
        <dbReference type="SAM" id="SignalP"/>
    </source>
</evidence>
<keyword evidence="4" id="KW-1185">Reference proteome</keyword>
<feature type="chain" id="PRO_5044825426" description="Pectinesterase inhibitor domain-containing protein" evidence="1">
    <location>
        <begin position="24"/>
        <end position="197"/>
    </location>
</feature>
<reference evidence="4" key="1">
    <citation type="journal article" date="2024" name="IScience">
        <title>Strigolactones Initiate the Formation of Haustorium-like Structures in Castilleja.</title>
        <authorList>
            <person name="Buerger M."/>
            <person name="Peterson D."/>
            <person name="Chory J."/>
        </authorList>
    </citation>
    <scope>NUCLEOTIDE SEQUENCE [LARGE SCALE GENOMIC DNA]</scope>
</reference>
<dbReference type="Proteomes" id="UP001632038">
    <property type="component" value="Unassembled WGS sequence"/>
</dbReference>
<dbReference type="AlphaFoldDB" id="A0ABD3E8Y0"/>
<organism evidence="3 4">
    <name type="scientific">Castilleja foliolosa</name>
    <dbReference type="NCBI Taxonomy" id="1961234"/>
    <lineage>
        <taxon>Eukaryota</taxon>
        <taxon>Viridiplantae</taxon>
        <taxon>Streptophyta</taxon>
        <taxon>Embryophyta</taxon>
        <taxon>Tracheophyta</taxon>
        <taxon>Spermatophyta</taxon>
        <taxon>Magnoliopsida</taxon>
        <taxon>eudicotyledons</taxon>
        <taxon>Gunneridae</taxon>
        <taxon>Pentapetalae</taxon>
        <taxon>asterids</taxon>
        <taxon>lamiids</taxon>
        <taxon>Lamiales</taxon>
        <taxon>Orobanchaceae</taxon>
        <taxon>Pedicularideae</taxon>
        <taxon>Castillejinae</taxon>
        <taxon>Castilleja</taxon>
    </lineage>
</organism>
<evidence type="ECO:0000313" key="3">
    <source>
        <dbReference type="EMBL" id="KAL3650742.1"/>
    </source>
</evidence>
<dbReference type="Gene3D" id="1.20.140.40">
    <property type="entry name" value="Invertase/pectin methylesterase inhibitor family protein"/>
    <property type="match status" value="1"/>
</dbReference>
<name>A0ABD3E8Y0_9LAMI</name>
<keyword evidence="1" id="KW-0732">Signal</keyword>
<dbReference type="EMBL" id="JAVIJP010000007">
    <property type="protein sequence ID" value="KAL3650742.1"/>
    <property type="molecule type" value="Genomic_DNA"/>
</dbReference>
<dbReference type="SUPFAM" id="SSF101148">
    <property type="entry name" value="Plant invertase/pectin methylesterase inhibitor"/>
    <property type="match status" value="1"/>
</dbReference>
<evidence type="ECO:0000259" key="2">
    <source>
        <dbReference type="SMART" id="SM00856"/>
    </source>
</evidence>
<accession>A0ABD3E8Y0</accession>